<dbReference type="EMBL" id="WUTW01000002">
    <property type="protein sequence ID" value="MXQ64379.1"/>
    <property type="molecule type" value="Genomic_DNA"/>
</dbReference>
<dbReference type="AlphaFoldDB" id="A0A6I4W1F2"/>
<keyword evidence="1" id="KW-0812">Transmembrane</keyword>
<name>A0A6I4W1F2_9ACTN</name>
<feature type="transmembrane region" description="Helical" evidence="1">
    <location>
        <begin position="16"/>
        <end position="34"/>
    </location>
</feature>
<proteinExistence type="predicted"/>
<keyword evidence="1" id="KW-1133">Transmembrane helix</keyword>
<feature type="transmembrane region" description="Helical" evidence="1">
    <location>
        <begin position="179"/>
        <end position="199"/>
    </location>
</feature>
<keyword evidence="1" id="KW-0472">Membrane</keyword>
<feature type="transmembrane region" description="Helical" evidence="1">
    <location>
        <begin position="46"/>
        <end position="64"/>
    </location>
</feature>
<keyword evidence="4" id="KW-1185">Reference proteome</keyword>
<protein>
    <submittedName>
        <fullName evidence="3">PH domain-containing protein</fullName>
    </submittedName>
</protein>
<comment type="caution">
    <text evidence="3">The sequence shown here is derived from an EMBL/GenBank/DDBJ whole genome shotgun (WGS) entry which is preliminary data.</text>
</comment>
<accession>A0A6I4W1F2</accession>
<evidence type="ECO:0000259" key="2">
    <source>
        <dbReference type="Pfam" id="PF10756"/>
    </source>
</evidence>
<organism evidence="3 4">
    <name type="scientific">Actinomadura rayongensis</name>
    <dbReference type="NCBI Taxonomy" id="1429076"/>
    <lineage>
        <taxon>Bacteria</taxon>
        <taxon>Bacillati</taxon>
        <taxon>Actinomycetota</taxon>
        <taxon>Actinomycetes</taxon>
        <taxon>Streptosporangiales</taxon>
        <taxon>Thermomonosporaceae</taxon>
        <taxon>Actinomadura</taxon>
    </lineage>
</organism>
<dbReference type="Proteomes" id="UP000431901">
    <property type="component" value="Unassembled WGS sequence"/>
</dbReference>
<sequence>MSARPELRVRSTAGRVAGWAFVVFAVLNLLDLLVGFTGAARHDRTGAAYALALLFGCALAYALGLRPAILGDGAGVTVRNPLRDTRAPWRAVREVAGGAALTVRFAGPDGRDLVTRAWIDQTSPRAQAKAEKQTARESAAKVAAATLKGRTPATYTAERLNEIARRHRGDGAETGTVSWSWPTVAALVVPPVALAVLLAV</sequence>
<dbReference type="InterPro" id="IPR019692">
    <property type="entry name" value="CFP-6_PH"/>
</dbReference>
<feature type="domain" description="Low molecular weight protein antigen 6 PH" evidence="2">
    <location>
        <begin position="72"/>
        <end position="130"/>
    </location>
</feature>
<dbReference type="Pfam" id="PF10756">
    <property type="entry name" value="bPH_6"/>
    <property type="match status" value="1"/>
</dbReference>
<dbReference type="OrthoDB" id="3819655at2"/>
<dbReference type="RefSeq" id="WP_161102617.1">
    <property type="nucleotide sequence ID" value="NZ_JBHLYI010000013.1"/>
</dbReference>
<evidence type="ECO:0000256" key="1">
    <source>
        <dbReference type="SAM" id="Phobius"/>
    </source>
</evidence>
<evidence type="ECO:0000313" key="4">
    <source>
        <dbReference type="Proteomes" id="UP000431901"/>
    </source>
</evidence>
<reference evidence="3 4" key="1">
    <citation type="submission" date="2019-12" db="EMBL/GenBank/DDBJ databases">
        <title>Nocardia macrotermitis sp. nov. and Nocardia aurantia sp. nov., isolated from the gut of the fungus growing-termite Macrotermes natalensis.</title>
        <authorList>
            <person name="Christine B."/>
            <person name="Rene B."/>
        </authorList>
    </citation>
    <scope>NUCLEOTIDE SEQUENCE [LARGE SCALE GENOMIC DNA]</scope>
    <source>
        <strain evidence="3 4">DSM 102126</strain>
    </source>
</reference>
<evidence type="ECO:0000313" key="3">
    <source>
        <dbReference type="EMBL" id="MXQ64379.1"/>
    </source>
</evidence>
<gene>
    <name evidence="3" type="ORF">GQ466_10050</name>
</gene>